<evidence type="ECO:0000313" key="4">
    <source>
        <dbReference type="EMBL" id="SFG02151.1"/>
    </source>
</evidence>
<dbReference type="InterPro" id="IPR023799">
    <property type="entry name" value="RbfA_dom_sf"/>
</dbReference>
<sequence>MTRIRAARVGEQLKKELSQLLQQELKDPRIGFVTITSVEMSRDLEHAKVFVSVMGDEEQKKKTLEGLEKAKGFLRSEAGRRLGIRRTPEIVFKLDHSIEHGQRISKLLEEVKRSEPDE</sequence>
<evidence type="ECO:0000256" key="2">
    <source>
        <dbReference type="ARBA" id="ARBA00022517"/>
    </source>
</evidence>
<comment type="subunit">
    <text evidence="3">Monomer. Binds 30S ribosomal subunits, but not 50S ribosomal subunits or 70S ribosomes.</text>
</comment>
<dbReference type="SUPFAM" id="SSF89919">
    <property type="entry name" value="Ribosome-binding factor A, RbfA"/>
    <property type="match status" value="1"/>
</dbReference>
<dbReference type="OrthoDB" id="307788at2"/>
<gene>
    <name evidence="3" type="primary">rbfA</name>
    <name evidence="4" type="ORF">SAMN04488025_11279</name>
</gene>
<dbReference type="Proteomes" id="UP000198661">
    <property type="component" value="Unassembled WGS sequence"/>
</dbReference>
<evidence type="ECO:0000313" key="5">
    <source>
        <dbReference type="Proteomes" id="UP000198661"/>
    </source>
</evidence>
<keyword evidence="5" id="KW-1185">Reference proteome</keyword>
<dbReference type="InterPro" id="IPR015946">
    <property type="entry name" value="KH_dom-like_a/b"/>
</dbReference>
<dbReference type="FunFam" id="3.30.300.20:FF:000009">
    <property type="entry name" value="Ribosome-binding factor A"/>
    <property type="match status" value="1"/>
</dbReference>
<evidence type="ECO:0000256" key="3">
    <source>
        <dbReference type="HAMAP-Rule" id="MF_00003"/>
    </source>
</evidence>
<organism evidence="4 5">
    <name type="scientific">Planifilum fulgidum</name>
    <dbReference type="NCBI Taxonomy" id="201973"/>
    <lineage>
        <taxon>Bacteria</taxon>
        <taxon>Bacillati</taxon>
        <taxon>Bacillota</taxon>
        <taxon>Bacilli</taxon>
        <taxon>Bacillales</taxon>
        <taxon>Thermoactinomycetaceae</taxon>
        <taxon>Planifilum</taxon>
    </lineage>
</organism>
<reference evidence="4 5" key="1">
    <citation type="submission" date="2016-10" db="EMBL/GenBank/DDBJ databases">
        <authorList>
            <person name="de Groot N.N."/>
        </authorList>
    </citation>
    <scope>NUCLEOTIDE SEQUENCE [LARGE SCALE GENOMIC DNA]</scope>
    <source>
        <strain evidence="4 5">DSM 44945</strain>
    </source>
</reference>
<dbReference type="PANTHER" id="PTHR33515:SF1">
    <property type="entry name" value="RIBOSOME-BINDING FACTOR A, CHLOROPLASTIC-RELATED"/>
    <property type="match status" value="1"/>
</dbReference>
<proteinExistence type="inferred from homology"/>
<protein>
    <recommendedName>
        <fullName evidence="3">Ribosome-binding factor A</fullName>
    </recommendedName>
</protein>
<name>A0A1I2NLL1_9BACL</name>
<comment type="subcellular location">
    <subcellularLocation>
        <location evidence="3">Cytoplasm</location>
    </subcellularLocation>
</comment>
<dbReference type="EMBL" id="FOOK01000012">
    <property type="protein sequence ID" value="SFG02151.1"/>
    <property type="molecule type" value="Genomic_DNA"/>
</dbReference>
<dbReference type="RefSeq" id="WP_092037947.1">
    <property type="nucleotide sequence ID" value="NZ_FOOK01000012.1"/>
</dbReference>
<dbReference type="AlphaFoldDB" id="A0A1I2NLL1"/>
<dbReference type="GO" id="GO:0005829">
    <property type="term" value="C:cytosol"/>
    <property type="evidence" value="ECO:0007669"/>
    <property type="project" value="TreeGrafter"/>
</dbReference>
<dbReference type="InterPro" id="IPR020053">
    <property type="entry name" value="Ribosome-bd_factorA_CS"/>
</dbReference>
<keyword evidence="2 3" id="KW-0690">Ribosome biogenesis</keyword>
<keyword evidence="1 3" id="KW-0963">Cytoplasm</keyword>
<dbReference type="STRING" id="201973.SAMN04488025_11279"/>
<comment type="function">
    <text evidence="3">One of several proteins that assist in the late maturation steps of the functional core of the 30S ribosomal subunit. Associates with free 30S ribosomal subunits (but not with 30S subunits that are part of 70S ribosomes or polysomes). Required for efficient processing of 16S rRNA. May interact with the 5'-terminal helix region of 16S rRNA.</text>
</comment>
<dbReference type="GO" id="GO:0030490">
    <property type="term" value="P:maturation of SSU-rRNA"/>
    <property type="evidence" value="ECO:0007669"/>
    <property type="project" value="UniProtKB-UniRule"/>
</dbReference>
<dbReference type="PANTHER" id="PTHR33515">
    <property type="entry name" value="RIBOSOME-BINDING FACTOR A, CHLOROPLASTIC-RELATED"/>
    <property type="match status" value="1"/>
</dbReference>
<evidence type="ECO:0000256" key="1">
    <source>
        <dbReference type="ARBA" id="ARBA00022490"/>
    </source>
</evidence>
<comment type="similarity">
    <text evidence="3">Belongs to the RbfA family.</text>
</comment>
<dbReference type="PROSITE" id="PS01319">
    <property type="entry name" value="RBFA"/>
    <property type="match status" value="1"/>
</dbReference>
<dbReference type="Gene3D" id="3.30.300.20">
    <property type="match status" value="1"/>
</dbReference>
<dbReference type="NCBIfam" id="TIGR00082">
    <property type="entry name" value="rbfA"/>
    <property type="match status" value="1"/>
</dbReference>
<dbReference type="HAMAP" id="MF_00003">
    <property type="entry name" value="RbfA"/>
    <property type="match status" value="1"/>
</dbReference>
<dbReference type="GO" id="GO:0043024">
    <property type="term" value="F:ribosomal small subunit binding"/>
    <property type="evidence" value="ECO:0007669"/>
    <property type="project" value="TreeGrafter"/>
</dbReference>
<dbReference type="InterPro" id="IPR000238">
    <property type="entry name" value="RbfA"/>
</dbReference>
<accession>A0A1I2NLL1</accession>
<dbReference type="Pfam" id="PF02033">
    <property type="entry name" value="RBFA"/>
    <property type="match status" value="1"/>
</dbReference>